<dbReference type="Gene3D" id="2.30.42.10">
    <property type="match status" value="2"/>
</dbReference>
<evidence type="ECO:0000259" key="18">
    <source>
        <dbReference type="PROSITE" id="PS50106"/>
    </source>
</evidence>
<dbReference type="PRINTS" id="PR00834">
    <property type="entry name" value="PROTEASES2C"/>
</dbReference>
<dbReference type="PROSITE" id="PS50106">
    <property type="entry name" value="PDZ"/>
    <property type="match status" value="2"/>
</dbReference>
<dbReference type="PANTHER" id="PTHR22939:SF130">
    <property type="entry name" value="PERIPLASMIC SERINE ENDOPROTEASE DEGP-LIKE-RELATED"/>
    <property type="match status" value="1"/>
</dbReference>
<dbReference type="GO" id="GO:0006508">
    <property type="term" value="P:proteolysis"/>
    <property type="evidence" value="ECO:0007669"/>
    <property type="project" value="UniProtKB-KW"/>
</dbReference>
<feature type="binding site" evidence="15">
    <location>
        <position position="168"/>
    </location>
    <ligand>
        <name>substrate</name>
    </ligand>
</feature>
<evidence type="ECO:0000256" key="15">
    <source>
        <dbReference type="PIRSR" id="PIRSR611782-2"/>
    </source>
</evidence>
<dbReference type="EC" id="3.4.21.107" evidence="4"/>
<gene>
    <name evidence="19" type="ORF">SAMN04489710_102170</name>
</gene>
<comment type="subcellular location">
    <subcellularLocation>
        <location evidence="2">Periplasm</location>
    </subcellularLocation>
</comment>
<feature type="compositionally biased region" description="Polar residues" evidence="16">
    <location>
        <begin position="106"/>
        <end position="115"/>
    </location>
</feature>
<feature type="chain" id="PRO_5038521530" description="Probable periplasmic serine endoprotease DegP-like" evidence="17">
    <location>
        <begin position="27"/>
        <end position="521"/>
    </location>
</feature>
<evidence type="ECO:0000256" key="4">
    <source>
        <dbReference type="ARBA" id="ARBA00013035"/>
    </source>
</evidence>
<dbReference type="SUPFAM" id="SSF50494">
    <property type="entry name" value="Trypsin-like serine proteases"/>
    <property type="match status" value="1"/>
</dbReference>
<dbReference type="Pfam" id="PF17820">
    <property type="entry name" value="PDZ_6"/>
    <property type="match status" value="1"/>
</dbReference>
<keyword evidence="9" id="KW-0574">Periplasm</keyword>
<name>A0A1I1SFA2_9BURK</name>
<dbReference type="Pfam" id="PF13180">
    <property type="entry name" value="PDZ_2"/>
    <property type="match status" value="1"/>
</dbReference>
<dbReference type="InterPro" id="IPR001478">
    <property type="entry name" value="PDZ"/>
</dbReference>
<feature type="signal peptide" evidence="17">
    <location>
        <begin position="1"/>
        <end position="26"/>
    </location>
</feature>
<dbReference type="STRING" id="32040.SAMN04489710_102170"/>
<dbReference type="InterPro" id="IPR041489">
    <property type="entry name" value="PDZ_6"/>
</dbReference>
<evidence type="ECO:0000313" key="20">
    <source>
        <dbReference type="Proteomes" id="UP000199517"/>
    </source>
</evidence>
<feature type="binding site" evidence="15">
    <location>
        <begin position="269"/>
        <end position="271"/>
    </location>
    <ligand>
        <name>substrate</name>
    </ligand>
</feature>
<organism evidence="19 20">
    <name type="scientific">Paracidovorax konjaci</name>
    <dbReference type="NCBI Taxonomy" id="32040"/>
    <lineage>
        <taxon>Bacteria</taxon>
        <taxon>Pseudomonadati</taxon>
        <taxon>Pseudomonadota</taxon>
        <taxon>Betaproteobacteria</taxon>
        <taxon>Burkholderiales</taxon>
        <taxon>Comamonadaceae</taxon>
        <taxon>Paracidovorax</taxon>
    </lineage>
</organism>
<evidence type="ECO:0000256" key="16">
    <source>
        <dbReference type="SAM" id="MobiDB-lite"/>
    </source>
</evidence>
<feature type="binding site" evidence="15">
    <location>
        <position position="198"/>
    </location>
    <ligand>
        <name>substrate</name>
    </ligand>
</feature>
<keyword evidence="10" id="KW-0378">Hydrolase</keyword>
<evidence type="ECO:0000256" key="10">
    <source>
        <dbReference type="ARBA" id="ARBA00022801"/>
    </source>
</evidence>
<keyword evidence="6 19" id="KW-0645">Protease</keyword>
<evidence type="ECO:0000256" key="6">
    <source>
        <dbReference type="ARBA" id="ARBA00022670"/>
    </source>
</evidence>
<evidence type="ECO:0000256" key="2">
    <source>
        <dbReference type="ARBA" id="ARBA00004418"/>
    </source>
</evidence>
<keyword evidence="12" id="KW-0346">Stress response</keyword>
<dbReference type="SMART" id="SM00228">
    <property type="entry name" value="PDZ"/>
    <property type="match status" value="2"/>
</dbReference>
<dbReference type="EMBL" id="FOMQ01000002">
    <property type="protein sequence ID" value="SFD45012.1"/>
    <property type="molecule type" value="Genomic_DNA"/>
</dbReference>
<dbReference type="Pfam" id="PF13365">
    <property type="entry name" value="Trypsin_2"/>
    <property type="match status" value="1"/>
</dbReference>
<evidence type="ECO:0000256" key="1">
    <source>
        <dbReference type="ARBA" id="ARBA00001772"/>
    </source>
</evidence>
<reference evidence="20" key="1">
    <citation type="submission" date="2016-10" db="EMBL/GenBank/DDBJ databases">
        <authorList>
            <person name="Varghese N."/>
            <person name="Submissions S."/>
        </authorList>
    </citation>
    <scope>NUCLEOTIDE SEQUENCE [LARGE SCALE GENOMIC DNA]</scope>
    <source>
        <strain evidence="20">DSM 7481</strain>
    </source>
</reference>
<dbReference type="CDD" id="cd10839">
    <property type="entry name" value="cpPDZ1_DegP-like"/>
    <property type="match status" value="1"/>
</dbReference>
<evidence type="ECO:0000256" key="14">
    <source>
        <dbReference type="PIRSR" id="PIRSR611782-1"/>
    </source>
</evidence>
<feature type="domain" description="PDZ" evidence="18">
    <location>
        <begin position="422"/>
        <end position="511"/>
    </location>
</feature>
<dbReference type="PANTHER" id="PTHR22939">
    <property type="entry name" value="SERINE PROTEASE FAMILY S1C HTRA-RELATED"/>
    <property type="match status" value="1"/>
</dbReference>
<feature type="active site" description="Charge relay system" evidence="14">
    <location>
        <position position="168"/>
    </location>
</feature>
<feature type="domain" description="PDZ" evidence="18">
    <location>
        <begin position="315"/>
        <end position="379"/>
    </location>
</feature>
<evidence type="ECO:0000313" key="19">
    <source>
        <dbReference type="EMBL" id="SFD45012.1"/>
    </source>
</evidence>
<evidence type="ECO:0000256" key="9">
    <source>
        <dbReference type="ARBA" id="ARBA00022764"/>
    </source>
</evidence>
<accession>A0A1I1SFA2</accession>
<dbReference type="OrthoDB" id="8520726at2"/>
<evidence type="ECO:0000256" key="11">
    <source>
        <dbReference type="ARBA" id="ARBA00022825"/>
    </source>
</evidence>
<evidence type="ECO:0000256" key="13">
    <source>
        <dbReference type="ARBA" id="ARBA00032850"/>
    </source>
</evidence>
<evidence type="ECO:0000256" key="5">
    <source>
        <dbReference type="ARBA" id="ARBA00013958"/>
    </source>
</evidence>
<feature type="active site" description="Charge relay system" evidence="14">
    <location>
        <position position="198"/>
    </location>
</feature>
<proteinExistence type="inferred from homology"/>
<keyword evidence="11" id="KW-0720">Serine protease</keyword>
<evidence type="ECO:0000256" key="8">
    <source>
        <dbReference type="ARBA" id="ARBA00022737"/>
    </source>
</evidence>
<keyword evidence="7 17" id="KW-0732">Signal</keyword>
<evidence type="ECO:0000256" key="17">
    <source>
        <dbReference type="SAM" id="SignalP"/>
    </source>
</evidence>
<keyword evidence="8" id="KW-0677">Repeat</keyword>
<evidence type="ECO:0000256" key="12">
    <source>
        <dbReference type="ARBA" id="ARBA00023016"/>
    </source>
</evidence>
<dbReference type="SUPFAM" id="SSF50156">
    <property type="entry name" value="PDZ domain-like"/>
    <property type="match status" value="2"/>
</dbReference>
<dbReference type="GO" id="GO:0042597">
    <property type="term" value="C:periplasmic space"/>
    <property type="evidence" value="ECO:0007669"/>
    <property type="project" value="UniProtKB-SubCell"/>
</dbReference>
<dbReference type="RefSeq" id="WP_092949871.1">
    <property type="nucleotide sequence ID" value="NZ_FOMQ01000002.1"/>
</dbReference>
<dbReference type="GO" id="GO:0004252">
    <property type="term" value="F:serine-type endopeptidase activity"/>
    <property type="evidence" value="ECO:0007669"/>
    <property type="project" value="InterPro"/>
</dbReference>
<dbReference type="InterPro" id="IPR001940">
    <property type="entry name" value="Peptidase_S1C"/>
</dbReference>
<dbReference type="Proteomes" id="UP000199517">
    <property type="component" value="Unassembled WGS sequence"/>
</dbReference>
<keyword evidence="20" id="KW-1185">Reference proteome</keyword>
<dbReference type="Gene3D" id="2.40.10.120">
    <property type="match status" value="1"/>
</dbReference>
<sequence length="521" mass="53450">MNKILSTPRRLTLALVVAGAMGATGAGLVTNLHSSHAAQAPAPAMGPVATATASPAPAPVAGVAMPDFAQITARNGAAVVNISVTGTTKTSFNGAGGSDDDDDDTPSTQRQQQHGAQGMDPDDPFFEFFRRFGMPGAGGRVPQREVPMRGEGSGFIVSHDGLIMTNAHVVKGASVVTVKLTDRREFRAKVLGSDPKTDVAVLKIDAKDLPVVQLGSTRNLAVGEWVLAIGSPFGFENSVTAGVVSAKGRALPDDSFVPFIQTDVAVNPGNSGGPLFNARGEVVGINSQIYSRSGGYQGVSFAIPIEVAAKVKDQIVATGKASHARLGVSVQEVNQAFADSFQLDKPEGALVAGVEPGGPADKAGLKSGDVIRRIDGQPIVASGDLPAFVGQSAPGSTVRMDVWRHGRQEEITATLGDASDKPAKLARAEQAVGKGQLGLSLRPLQPQERSEAGVSAGLVVEAARGPAALAGVEPGDVLLSINGSPAQNMEQVRAAMAKAGKSVALLIQRDGDKIFVPVPLG</sequence>
<dbReference type="InterPro" id="IPR011782">
    <property type="entry name" value="Pept_S1C_Do"/>
</dbReference>
<dbReference type="InterPro" id="IPR009003">
    <property type="entry name" value="Peptidase_S1_PA"/>
</dbReference>
<evidence type="ECO:0000256" key="7">
    <source>
        <dbReference type="ARBA" id="ARBA00022729"/>
    </source>
</evidence>
<dbReference type="AlphaFoldDB" id="A0A1I1SFA2"/>
<feature type="active site" description="Charge relay system" evidence="14">
    <location>
        <position position="271"/>
    </location>
</feature>
<comment type="catalytic activity">
    <reaction evidence="1">
        <text>Acts on substrates that are at least partially unfolded. The cleavage site P1 residue is normally between a pair of hydrophobic residues, such as Val-|-Val.</text>
        <dbReference type="EC" id="3.4.21.107"/>
    </reaction>
</comment>
<dbReference type="InterPro" id="IPR036034">
    <property type="entry name" value="PDZ_sf"/>
</dbReference>
<evidence type="ECO:0000256" key="3">
    <source>
        <dbReference type="ARBA" id="ARBA00010541"/>
    </source>
</evidence>
<protein>
    <recommendedName>
        <fullName evidence="5">Probable periplasmic serine endoprotease DegP-like</fullName>
        <ecNumber evidence="4">3.4.21.107</ecNumber>
    </recommendedName>
    <alternativeName>
        <fullName evidence="13">Protease Do</fullName>
    </alternativeName>
</protein>
<comment type="similarity">
    <text evidence="3">Belongs to the peptidase S1C family.</text>
</comment>
<feature type="region of interest" description="Disordered" evidence="16">
    <location>
        <begin position="89"/>
        <end position="122"/>
    </location>
</feature>
<dbReference type="NCBIfam" id="TIGR02037">
    <property type="entry name" value="degP_htrA_DO"/>
    <property type="match status" value="1"/>
</dbReference>